<dbReference type="GO" id="GO:0030643">
    <property type="term" value="P:intracellular phosphate ion homeostasis"/>
    <property type="evidence" value="ECO:0007669"/>
    <property type="project" value="TreeGrafter"/>
</dbReference>
<feature type="transmembrane region" description="Helical" evidence="8">
    <location>
        <begin position="406"/>
        <end position="423"/>
    </location>
</feature>
<keyword evidence="5 8" id="KW-1133">Transmembrane helix</keyword>
<dbReference type="Pfam" id="PF02690">
    <property type="entry name" value="Na_Pi_cotrans"/>
    <property type="match status" value="2"/>
</dbReference>
<dbReference type="KEGG" id="ipu:108260896"/>
<dbReference type="GeneID" id="108260896"/>
<dbReference type="GO" id="GO:0005903">
    <property type="term" value="C:brush border"/>
    <property type="evidence" value="ECO:0007669"/>
    <property type="project" value="TreeGrafter"/>
</dbReference>
<accession>A0A9F7RDG2</accession>
<name>A0A9F7RDG2_ICTPU</name>
<keyword evidence="9" id="KW-1185">Reference proteome</keyword>
<feature type="transmembrane region" description="Helical" evidence="8">
    <location>
        <begin position="435"/>
        <end position="453"/>
    </location>
</feature>
<evidence type="ECO:0000256" key="4">
    <source>
        <dbReference type="ARBA" id="ARBA00022692"/>
    </source>
</evidence>
<evidence type="ECO:0000256" key="2">
    <source>
        <dbReference type="ARBA" id="ARBA00005808"/>
    </source>
</evidence>
<dbReference type="OrthoDB" id="76259at2759"/>
<feature type="transmembrane region" description="Helical" evidence="8">
    <location>
        <begin position="355"/>
        <end position="377"/>
    </location>
</feature>
<proteinExistence type="inferred from homology"/>
<comment type="subcellular location">
    <subcellularLocation>
        <location evidence="1">Apical cell membrane</location>
        <topology evidence="1">Multi-pass membrane protein</topology>
    </subcellularLocation>
</comment>
<feature type="transmembrane region" description="Helical" evidence="8">
    <location>
        <begin position="383"/>
        <end position="399"/>
    </location>
</feature>
<keyword evidence="7" id="KW-0406">Ion transport</keyword>
<evidence type="ECO:0000256" key="5">
    <source>
        <dbReference type="ARBA" id="ARBA00022989"/>
    </source>
</evidence>
<dbReference type="RefSeq" id="XP_053533367.1">
    <property type="nucleotide sequence ID" value="XM_053677392.1"/>
</dbReference>
<keyword evidence="7" id="KW-0739">Sodium transport</keyword>
<gene>
    <name evidence="10" type="primary">slc34a2a</name>
</gene>
<keyword evidence="4 8" id="KW-0812">Transmembrane</keyword>
<dbReference type="NCBIfam" id="TIGR01013">
    <property type="entry name" value="2a58"/>
    <property type="match status" value="1"/>
</dbReference>
<keyword evidence="3" id="KW-1003">Cell membrane</keyword>
<feature type="transmembrane region" description="Helical" evidence="8">
    <location>
        <begin position="53"/>
        <end position="77"/>
    </location>
</feature>
<feature type="transmembrane region" description="Helical" evidence="8">
    <location>
        <begin position="502"/>
        <end position="523"/>
    </location>
</feature>
<dbReference type="PANTHER" id="PTHR10010">
    <property type="entry name" value="SOLUTE CARRIER FAMILY 34 SODIUM PHOSPHATE , MEMBER 2-RELATED"/>
    <property type="match status" value="1"/>
</dbReference>
<dbReference type="Proteomes" id="UP000221080">
    <property type="component" value="Chromosome 29"/>
</dbReference>
<reference evidence="10" key="2">
    <citation type="submission" date="2025-08" db="UniProtKB">
        <authorList>
            <consortium name="RefSeq"/>
        </authorList>
    </citation>
    <scope>IDENTIFICATION</scope>
    <source>
        <tissue evidence="10">Blood</tissue>
    </source>
</reference>
<protein>
    <submittedName>
        <fullName evidence="10">Solute carrier family 34 member 2a</fullName>
    </submittedName>
</protein>
<reference evidence="9" key="1">
    <citation type="journal article" date="2016" name="Nat. Commun.">
        <title>The channel catfish genome sequence provides insights into the evolution of scale formation in teleosts.</title>
        <authorList>
            <person name="Liu Z."/>
            <person name="Liu S."/>
            <person name="Yao J."/>
            <person name="Bao L."/>
            <person name="Zhang J."/>
            <person name="Li Y."/>
            <person name="Jiang C."/>
            <person name="Sun L."/>
            <person name="Wang R."/>
            <person name="Zhang Y."/>
            <person name="Zhou T."/>
            <person name="Zeng Q."/>
            <person name="Fu Q."/>
            <person name="Gao S."/>
            <person name="Li N."/>
            <person name="Koren S."/>
            <person name="Jiang Y."/>
            <person name="Zimin A."/>
            <person name="Xu P."/>
            <person name="Phillippy A.M."/>
            <person name="Geng X."/>
            <person name="Song L."/>
            <person name="Sun F."/>
            <person name="Li C."/>
            <person name="Wang X."/>
            <person name="Chen A."/>
            <person name="Jin Y."/>
            <person name="Yuan Z."/>
            <person name="Yang Y."/>
            <person name="Tan S."/>
            <person name="Peatman E."/>
            <person name="Lu J."/>
            <person name="Qin Z."/>
            <person name="Dunham R."/>
            <person name="Li Z."/>
            <person name="Sonstegard T."/>
            <person name="Feng J."/>
            <person name="Danzmann R.G."/>
            <person name="Schroeder S."/>
            <person name="Scheffler B."/>
            <person name="Duke M.V."/>
            <person name="Ballard L."/>
            <person name="Kucuktas H."/>
            <person name="Kaltenboeck L."/>
            <person name="Liu H."/>
            <person name="Armbruster J."/>
            <person name="Xie Y."/>
            <person name="Kirby M.L."/>
            <person name="Tian Y."/>
            <person name="Flanagan M.E."/>
            <person name="Mu W."/>
            <person name="Waldbieser G.C."/>
        </authorList>
    </citation>
    <scope>NUCLEOTIDE SEQUENCE [LARGE SCALE GENOMIC DNA]</scope>
    <source>
        <strain evidence="9">SDA103</strain>
    </source>
</reference>
<keyword evidence="7" id="KW-0915">Sodium</keyword>
<dbReference type="InterPro" id="IPR003841">
    <property type="entry name" value="Na/Pi_transpt"/>
</dbReference>
<organism evidence="9 10">
    <name type="scientific">Ictalurus punctatus</name>
    <name type="common">Channel catfish</name>
    <name type="synonym">Silurus punctatus</name>
    <dbReference type="NCBI Taxonomy" id="7998"/>
    <lineage>
        <taxon>Eukaryota</taxon>
        <taxon>Metazoa</taxon>
        <taxon>Chordata</taxon>
        <taxon>Craniata</taxon>
        <taxon>Vertebrata</taxon>
        <taxon>Euteleostomi</taxon>
        <taxon>Actinopterygii</taxon>
        <taxon>Neopterygii</taxon>
        <taxon>Teleostei</taxon>
        <taxon>Ostariophysi</taxon>
        <taxon>Siluriformes</taxon>
        <taxon>Ictaluridae</taxon>
        <taxon>Ictalurus</taxon>
    </lineage>
</organism>
<dbReference type="GO" id="GO:0005436">
    <property type="term" value="F:sodium:phosphate symporter activity"/>
    <property type="evidence" value="ECO:0007669"/>
    <property type="project" value="InterPro"/>
</dbReference>
<dbReference type="AlphaFoldDB" id="A0A9F7RDG2"/>
<dbReference type="GO" id="GO:0044341">
    <property type="term" value="P:sodium-dependent phosphate transport"/>
    <property type="evidence" value="ECO:0007669"/>
    <property type="project" value="InterPro"/>
</dbReference>
<dbReference type="CTD" id="58148"/>
<dbReference type="GO" id="GO:0031982">
    <property type="term" value="C:vesicle"/>
    <property type="evidence" value="ECO:0007669"/>
    <property type="project" value="TreeGrafter"/>
</dbReference>
<dbReference type="NCBIfam" id="NF037997">
    <property type="entry name" value="Na_Pi_symport"/>
    <property type="match status" value="1"/>
</dbReference>
<feature type="transmembrane region" description="Helical" evidence="8">
    <location>
        <begin position="181"/>
        <end position="201"/>
    </location>
</feature>
<evidence type="ECO:0000256" key="3">
    <source>
        <dbReference type="ARBA" id="ARBA00022475"/>
    </source>
</evidence>
<keyword evidence="6 8" id="KW-0472">Membrane</keyword>
<evidence type="ECO:0000313" key="9">
    <source>
        <dbReference type="Proteomes" id="UP000221080"/>
    </source>
</evidence>
<dbReference type="GO" id="GO:0016324">
    <property type="term" value="C:apical plasma membrane"/>
    <property type="evidence" value="ECO:0007669"/>
    <property type="project" value="UniProtKB-SubCell"/>
</dbReference>
<keyword evidence="7" id="KW-0813">Transport</keyword>
<feature type="transmembrane region" description="Helical" evidence="8">
    <location>
        <begin position="137"/>
        <end position="160"/>
    </location>
</feature>
<evidence type="ECO:0000256" key="6">
    <source>
        <dbReference type="ARBA" id="ARBA00023136"/>
    </source>
</evidence>
<comment type="similarity">
    <text evidence="2">Belongs to the SLC34A transporter family.</text>
</comment>
<evidence type="ECO:0000313" key="10">
    <source>
        <dbReference type="RefSeq" id="XP_053533367.1"/>
    </source>
</evidence>
<evidence type="ECO:0000256" key="7">
    <source>
        <dbReference type="ARBA" id="ARBA00023201"/>
    </source>
</evidence>
<sequence length="618" mass="66782">MKDRSVCIPAAVSTVTLVCDDVRTDEDVWDMVDIEDTGVTWAELDSKGKVLRVFVSVGKLVLLLGLLYTFVCSLDLLSSAFQLVGGKAAGDIFQENQVLSNPLAGLVIGVLVTLLVQSSSTSSSIVVSMVSSGLLQVSTAVPIIMGTNIGTSVTNTVVAMTQAGDRNKFRRAFAGATVHDFFNWLSVLVLLPLEVASGYLYRLTELIVSSFHIESGENAPALLNVLTDPLTHSIIELDESVISGIATGDPDARNKSLIKTWCQTSTNTSLQNVTIVNCTGAPCWKWRNVSETINIQKCGHIFVSTTLPDLAVGLILLAASLLVLCICLILIVKLLNSMLRGQVASVIKKVINTDFPFPFSWVTGYLAIMVGAGMTFIVQSSSVFTSAITPLVGLGVISIERAYPLCLGSNIGTTSTAILAALASPGETLTNSLQIALVHLFFNISGILLWYVLPFMRVPIPIAKSLGHVTAQYRWFAVFYVLLCFFFIPLLVFGLSLAGLPALLAVLVPVLLLIITVLAINFLQSRFPERLPSCLRSWDFLPLWARSLEPWDRIITAMIARCCCCCKCCQVARGDKEAEPIGRKNYGMEIHDNPVLANESEENVKGPPSSVIFNATAL</sequence>
<dbReference type="PANTHER" id="PTHR10010:SF47">
    <property type="entry name" value="SOLUTE CARRIER FAMILY 34 MEMBER 2A"/>
    <property type="match status" value="1"/>
</dbReference>
<feature type="transmembrane region" description="Helical" evidence="8">
    <location>
        <begin position="310"/>
        <end position="335"/>
    </location>
</feature>
<evidence type="ECO:0000256" key="8">
    <source>
        <dbReference type="SAM" id="Phobius"/>
    </source>
</evidence>
<evidence type="ECO:0000256" key="1">
    <source>
        <dbReference type="ARBA" id="ARBA00004424"/>
    </source>
</evidence>
<feature type="transmembrane region" description="Helical" evidence="8">
    <location>
        <begin position="473"/>
        <end position="496"/>
    </location>
</feature>